<dbReference type="EMBL" id="AODL01000007">
    <property type="protein sequence ID" value="EUJ45598.1"/>
    <property type="molecule type" value="Genomic_DNA"/>
</dbReference>
<feature type="domain" description="Glycoside hydrolase family 38 N-terminal" evidence="2">
    <location>
        <begin position="7"/>
        <end position="261"/>
    </location>
</feature>
<dbReference type="GO" id="GO:0006013">
    <property type="term" value="P:mannose metabolic process"/>
    <property type="evidence" value="ECO:0007669"/>
    <property type="project" value="InterPro"/>
</dbReference>
<dbReference type="Proteomes" id="UP000019248">
    <property type="component" value="Unassembled WGS sequence"/>
</dbReference>
<dbReference type="GO" id="GO:0030246">
    <property type="term" value="F:carbohydrate binding"/>
    <property type="evidence" value="ECO:0007669"/>
    <property type="project" value="InterPro"/>
</dbReference>
<dbReference type="CDD" id="cd10815">
    <property type="entry name" value="GH38N_AMII_EcMngB_like"/>
    <property type="match status" value="1"/>
</dbReference>
<dbReference type="Gene3D" id="1.20.1270.50">
    <property type="entry name" value="Glycoside hydrolase family 38, central domain"/>
    <property type="match status" value="1"/>
</dbReference>
<dbReference type="PANTHER" id="PTHR46017:SF2">
    <property type="entry name" value="MANNOSYLGLYCERATE HYDROLASE"/>
    <property type="match status" value="1"/>
</dbReference>
<gene>
    <name evidence="4" type="ORF">PRIP_07078</name>
</gene>
<dbReference type="Gene3D" id="2.70.98.30">
    <property type="entry name" value="Golgi alpha-mannosidase II, domain 4"/>
    <property type="match status" value="1"/>
</dbReference>
<dbReference type="Pfam" id="PF07748">
    <property type="entry name" value="Glyco_hydro_38C"/>
    <property type="match status" value="1"/>
</dbReference>
<dbReference type="SUPFAM" id="SSF88713">
    <property type="entry name" value="Glycoside hydrolase/deacetylase"/>
    <property type="match status" value="1"/>
</dbReference>
<evidence type="ECO:0000313" key="5">
    <source>
        <dbReference type="Proteomes" id="UP000019248"/>
    </source>
</evidence>
<proteinExistence type="inferred from homology"/>
<evidence type="ECO:0000259" key="2">
    <source>
        <dbReference type="Pfam" id="PF01074"/>
    </source>
</evidence>
<organism evidence="4 5">
    <name type="scientific">Listeria riparia FSL S10-1204</name>
    <dbReference type="NCBI Taxonomy" id="1265816"/>
    <lineage>
        <taxon>Bacteria</taxon>
        <taxon>Bacillati</taxon>
        <taxon>Bacillota</taxon>
        <taxon>Bacilli</taxon>
        <taxon>Bacillales</taxon>
        <taxon>Listeriaceae</taxon>
        <taxon>Listeria</taxon>
    </lineage>
</organism>
<accession>W7DJR6</accession>
<dbReference type="PATRIC" id="fig|1265816.5.peg.1401"/>
<dbReference type="PANTHER" id="PTHR46017">
    <property type="entry name" value="ALPHA-MANNOSIDASE 2C1"/>
    <property type="match status" value="1"/>
</dbReference>
<evidence type="ECO:0000313" key="4">
    <source>
        <dbReference type="EMBL" id="EUJ45598.1"/>
    </source>
</evidence>
<dbReference type="InterPro" id="IPR027291">
    <property type="entry name" value="Glyco_hydro_38_N_sf"/>
</dbReference>
<dbReference type="GO" id="GO:0004559">
    <property type="term" value="F:alpha-mannosidase activity"/>
    <property type="evidence" value="ECO:0007669"/>
    <property type="project" value="InterPro"/>
</dbReference>
<dbReference type="Gene3D" id="3.20.110.10">
    <property type="entry name" value="Glycoside hydrolase 38, N terminal domain"/>
    <property type="match status" value="1"/>
</dbReference>
<keyword evidence="5" id="KW-1185">Reference proteome</keyword>
<dbReference type="InterPro" id="IPR011330">
    <property type="entry name" value="Glyco_hydro/deAcase_b/a-brl"/>
</dbReference>
<evidence type="ECO:0000259" key="3">
    <source>
        <dbReference type="Pfam" id="PF07748"/>
    </source>
</evidence>
<dbReference type="AlphaFoldDB" id="W7DJR6"/>
<keyword evidence="4" id="KW-0378">Hydrolase</keyword>
<name>W7DJR6_9LIST</name>
<dbReference type="InterPro" id="IPR000602">
    <property type="entry name" value="Glyco_hydro_38_N"/>
</dbReference>
<dbReference type="SUPFAM" id="SSF74650">
    <property type="entry name" value="Galactose mutarotase-like"/>
    <property type="match status" value="1"/>
</dbReference>
<reference evidence="4 5" key="1">
    <citation type="journal article" date="2014" name="Int. J. Syst. Evol. Microbiol.">
        <title>Listeria floridensis sp. nov., Listeria aquatica sp. nov., Listeria cornellensis sp. nov., Listeria riparia sp. nov. and Listeria grandensis sp. nov., from agricultural and natural environments.</title>
        <authorList>
            <person name="den Bakker H.C."/>
            <person name="Warchocki S."/>
            <person name="Wright E.M."/>
            <person name="Allred A.F."/>
            <person name="Ahlstrom C."/>
            <person name="Manuel C.S."/>
            <person name="Stasiewicz M.J."/>
            <person name="Burrell A."/>
            <person name="Roof S."/>
            <person name="Strawn L."/>
            <person name="Fortes E.D."/>
            <person name="Nightingale K.K."/>
            <person name="Kephart D."/>
            <person name="Wiedmann M."/>
        </authorList>
    </citation>
    <scope>NUCLEOTIDE SEQUENCE [LARGE SCALE GENOMIC DNA]</scope>
    <source>
        <strain evidence="4 5">FSL S10-1204</strain>
    </source>
</reference>
<dbReference type="InterPro" id="IPR037094">
    <property type="entry name" value="Glyco_hydro_38_cen_sf"/>
</dbReference>
<dbReference type="InterPro" id="IPR011013">
    <property type="entry name" value="Gal_mutarotase_sf_dom"/>
</dbReference>
<dbReference type="Pfam" id="PF01074">
    <property type="entry name" value="Glyco_hydro_38N"/>
    <property type="match status" value="1"/>
</dbReference>
<evidence type="ECO:0000256" key="1">
    <source>
        <dbReference type="ARBA" id="ARBA00009792"/>
    </source>
</evidence>
<comment type="similarity">
    <text evidence="1">Belongs to the glycosyl hydrolase 38 family.</text>
</comment>
<dbReference type="GO" id="GO:0009313">
    <property type="term" value="P:oligosaccharide catabolic process"/>
    <property type="evidence" value="ECO:0007669"/>
    <property type="project" value="TreeGrafter"/>
</dbReference>
<dbReference type="InterPro" id="IPR011682">
    <property type="entry name" value="Glyco_hydro_38_C"/>
</dbReference>
<feature type="domain" description="Glycosyl hydrolase family 38 C-terminal" evidence="3">
    <location>
        <begin position="495"/>
        <end position="709"/>
    </location>
</feature>
<comment type="caution">
    <text evidence="4">The sequence shown here is derived from an EMBL/GenBank/DDBJ whole genome shotgun (WGS) entry which is preliminary data.</text>
</comment>
<protein>
    <submittedName>
        <fullName evidence="4">Glycosyl hydrolase</fullName>
    </submittedName>
</protein>
<sequence>MNKNKIVHVVAHSHWDHEWYFTIEDSNILLIRNLDYLLDVLETKESFTSYSFDGQMSVIERYLDIRPQNKARVEKLIQDRKLFVGPWYTQTDSLLVKTEAVIRNLLYGYKMGEAFGHSMSIGYSPDIFGQHAYLPAIYKSFNMAHSIFQRGVYNDQVKTDLHFNWTSPDNQSIPTNNIFFGYGPGKFLSSEKNYVETRLLPILDKLAAMNTHTDVLLLPAGGDQVLVRKDFPEIIEELNAMNLGYTFVLSDYETFMKDAWANNPFPNEISGELLACQKSRIHNTCRSERYDIKRLNYIVENKIVNILEPLAIIAKDAGLEYPQPWLDIIWKKLFDSHAHNGIGASNSDDANHDIVVRLTSALRMTDDLINLLKKQIAKAISNDSENENIAVLFHTNPIVAQNVAKLVVFTAEKTFKMTANGEEVPFSVVHQEELDGGRKIIVTANGEKEVAVPSYYRTEVFLQNKEIPALGYTTVQIKPTDAAMNYLATTATSQIENDNISVQFDDGKINLLNKKTQNHIKNLIQFENVADAGDSFDFSPLADDETIYITSTNLQTVEKSDLYSKMTLKHTATIPKDLDARIAKNRTEAFEILTEIELIDGEEFARIRHKIDNHIKDHRVRALIKTNVEKPQFSYADQGYSLMKRSVTNPYLNNWREDGFVEAPVPIYPLENIVAVSESQKTVALLVGGMKEYEVLPASAEIALTLFRSNGLLGKDDLMWRPGRASGINNKAVPTPDGQMLEEMVFEYAVYMQDKALNARDLFAQSNAFEGHIATYQLQSLNTFEERLERFEIDYPVQQLPAHTSLFEIDNPNIFMSTCKQAWDGEGTIIRLFNPTENDEKVRLTTSLSDSSWLVSLAERKNRQNRRRIHSHSAKRLRYNFTRRKINCVQN</sequence>